<protein>
    <submittedName>
        <fullName evidence="1">Uncharacterized protein</fullName>
    </submittedName>
</protein>
<gene>
    <name evidence="1" type="ORF">H5410_002122</name>
</gene>
<dbReference type="Proteomes" id="UP000824120">
    <property type="component" value="Chromosome 1"/>
</dbReference>
<reference evidence="1 2" key="1">
    <citation type="submission" date="2020-09" db="EMBL/GenBank/DDBJ databases">
        <title>De no assembly of potato wild relative species, Solanum commersonii.</title>
        <authorList>
            <person name="Cho K."/>
        </authorList>
    </citation>
    <scope>NUCLEOTIDE SEQUENCE [LARGE SCALE GENOMIC DNA]</scope>
    <source>
        <strain evidence="1">LZ3.2</strain>
        <tissue evidence="1">Leaf</tissue>
    </source>
</reference>
<comment type="caution">
    <text evidence="1">The sequence shown here is derived from an EMBL/GenBank/DDBJ whole genome shotgun (WGS) entry which is preliminary data.</text>
</comment>
<organism evidence="1 2">
    <name type="scientific">Solanum commersonii</name>
    <name type="common">Commerson's wild potato</name>
    <name type="synonym">Commerson's nightshade</name>
    <dbReference type="NCBI Taxonomy" id="4109"/>
    <lineage>
        <taxon>Eukaryota</taxon>
        <taxon>Viridiplantae</taxon>
        <taxon>Streptophyta</taxon>
        <taxon>Embryophyta</taxon>
        <taxon>Tracheophyta</taxon>
        <taxon>Spermatophyta</taxon>
        <taxon>Magnoliopsida</taxon>
        <taxon>eudicotyledons</taxon>
        <taxon>Gunneridae</taxon>
        <taxon>Pentapetalae</taxon>
        <taxon>asterids</taxon>
        <taxon>lamiids</taxon>
        <taxon>Solanales</taxon>
        <taxon>Solanaceae</taxon>
        <taxon>Solanoideae</taxon>
        <taxon>Solaneae</taxon>
        <taxon>Solanum</taxon>
    </lineage>
</organism>
<evidence type="ECO:0000313" key="1">
    <source>
        <dbReference type="EMBL" id="KAG5630405.1"/>
    </source>
</evidence>
<keyword evidence="2" id="KW-1185">Reference proteome</keyword>
<name>A0A9J6B0S4_SOLCO</name>
<evidence type="ECO:0000313" key="2">
    <source>
        <dbReference type="Proteomes" id="UP000824120"/>
    </source>
</evidence>
<proteinExistence type="predicted"/>
<dbReference type="EMBL" id="JACXVP010000001">
    <property type="protein sequence ID" value="KAG5630405.1"/>
    <property type="molecule type" value="Genomic_DNA"/>
</dbReference>
<dbReference type="AlphaFoldDB" id="A0A9J6B0S4"/>
<sequence>MKPFGSSSLQNPLKHRICAAVNHSMSLVEITDQLSDSPFCVIYHRALGHWAIWYCFAKLLRDAPTAPFFRQLDPFLHATHQVNSTILRPLFLRSFQDFCSFVQRSVHDFLETSNTLNLRVFIRY</sequence>
<accession>A0A9J6B0S4</accession>